<evidence type="ECO:0000313" key="2">
    <source>
        <dbReference type="Proteomes" id="UP001206895"/>
    </source>
</evidence>
<organism evidence="1 2">
    <name type="scientific">Williamsia maris</name>
    <dbReference type="NCBI Taxonomy" id="72806"/>
    <lineage>
        <taxon>Bacteria</taxon>
        <taxon>Bacillati</taxon>
        <taxon>Actinomycetota</taxon>
        <taxon>Actinomycetes</taxon>
        <taxon>Mycobacteriales</taxon>
        <taxon>Nocardiaceae</taxon>
        <taxon>Williamsia</taxon>
    </lineage>
</organism>
<gene>
    <name evidence="1" type="ORF">LX13_001362</name>
</gene>
<sequence>MPKNDRHDDDTDAFLRARGWHSRRHHGETNGYRAHYDAWGWGGGYPGGIMIICLGGNRYEVGWKTDSTYEPVVEEVLGAESIRNRAVQLEQLDDVMPT</sequence>
<reference evidence="1 2" key="1">
    <citation type="submission" date="2022-06" db="EMBL/GenBank/DDBJ databases">
        <title>Genomic Encyclopedia of Archaeal and Bacterial Type Strains, Phase II (KMG-II): from individual species to whole genera.</title>
        <authorList>
            <person name="Goeker M."/>
        </authorList>
    </citation>
    <scope>NUCLEOTIDE SEQUENCE [LARGE SCALE GENOMIC DNA]</scope>
    <source>
        <strain evidence="1 2">DSM 44693</strain>
    </source>
</reference>
<dbReference type="Proteomes" id="UP001206895">
    <property type="component" value="Unassembled WGS sequence"/>
</dbReference>
<proteinExistence type="predicted"/>
<protein>
    <submittedName>
        <fullName evidence="1">Uncharacterized protein</fullName>
    </submittedName>
</protein>
<evidence type="ECO:0000313" key="1">
    <source>
        <dbReference type="EMBL" id="MCP2175543.1"/>
    </source>
</evidence>
<dbReference type="EMBL" id="JAMTCJ010000002">
    <property type="protein sequence ID" value="MCP2175543.1"/>
    <property type="molecule type" value="Genomic_DNA"/>
</dbReference>
<accession>A0ABT1HBA9</accession>
<keyword evidence="2" id="KW-1185">Reference proteome</keyword>
<name>A0ABT1HBA9_9NOCA</name>
<comment type="caution">
    <text evidence="1">The sequence shown here is derived from an EMBL/GenBank/DDBJ whole genome shotgun (WGS) entry which is preliminary data.</text>
</comment>
<dbReference type="RefSeq" id="WP_253660599.1">
    <property type="nucleotide sequence ID" value="NZ_BAAAJQ010000001.1"/>
</dbReference>